<evidence type="ECO:0000313" key="3">
    <source>
        <dbReference type="Proteomes" id="UP000606172"/>
    </source>
</evidence>
<evidence type="ECO:0000259" key="1">
    <source>
        <dbReference type="Pfam" id="PF01872"/>
    </source>
</evidence>
<feature type="domain" description="Bacterial bifunctional deaminase-reductase C-terminal" evidence="1">
    <location>
        <begin position="3"/>
        <end position="177"/>
    </location>
</feature>
<dbReference type="PANTHER" id="PTHR38011">
    <property type="entry name" value="DIHYDROFOLATE REDUCTASE FAMILY PROTEIN (AFU_ORTHOLOGUE AFUA_8G06820)"/>
    <property type="match status" value="1"/>
</dbReference>
<sequence>MGKIVYSMHVSLDGYIEDAEGGIGFSVPADDVHQAANEQTEAAAVLLFGRRLFEMMEGPWAEIAAKEDVSEVEAEFARVYFATPRIVFSDTLRCVPEGVRLVRSADAVDEVKRLKREVPGTLEIGGAQLAASMVDLVDEFRLVVFPVILGGGKPYFPPAPVGLRLIEHRAFPSGTVLLRYERA</sequence>
<comment type="caution">
    <text evidence="2">The sequence shown here is derived from an EMBL/GenBank/DDBJ whole genome shotgun (WGS) entry which is preliminary data.</text>
</comment>
<dbReference type="RefSeq" id="WP_204028888.1">
    <property type="nucleotide sequence ID" value="NZ_BOOW01000029.1"/>
</dbReference>
<dbReference type="Pfam" id="PF01872">
    <property type="entry name" value="RibD_C"/>
    <property type="match status" value="1"/>
</dbReference>
<reference evidence="2" key="1">
    <citation type="submission" date="2021-01" db="EMBL/GenBank/DDBJ databases">
        <title>Whole genome shotgun sequence of Sinosporangium siamense NBRC 109515.</title>
        <authorList>
            <person name="Komaki H."/>
            <person name="Tamura T."/>
        </authorList>
    </citation>
    <scope>NUCLEOTIDE SEQUENCE</scope>
    <source>
        <strain evidence="2">NBRC 109515</strain>
    </source>
</reference>
<accession>A0A919RIG5</accession>
<keyword evidence="3" id="KW-1185">Reference proteome</keyword>
<dbReference type="InterPro" id="IPR002734">
    <property type="entry name" value="RibDG_C"/>
</dbReference>
<dbReference type="Proteomes" id="UP000606172">
    <property type="component" value="Unassembled WGS sequence"/>
</dbReference>
<dbReference type="InterPro" id="IPR050765">
    <property type="entry name" value="Riboflavin_Biosynth_HTPR"/>
</dbReference>
<dbReference type="GO" id="GO:0009231">
    <property type="term" value="P:riboflavin biosynthetic process"/>
    <property type="evidence" value="ECO:0007669"/>
    <property type="project" value="InterPro"/>
</dbReference>
<name>A0A919RIG5_9ACTN</name>
<dbReference type="InterPro" id="IPR024072">
    <property type="entry name" value="DHFR-like_dom_sf"/>
</dbReference>
<protein>
    <submittedName>
        <fullName evidence="2">Deaminase</fullName>
    </submittedName>
</protein>
<dbReference type="EMBL" id="BOOW01000029">
    <property type="protein sequence ID" value="GII94423.1"/>
    <property type="molecule type" value="Genomic_DNA"/>
</dbReference>
<gene>
    <name evidence="2" type="ORF">Ssi02_46540</name>
</gene>
<organism evidence="2 3">
    <name type="scientific">Sinosporangium siamense</name>
    <dbReference type="NCBI Taxonomy" id="1367973"/>
    <lineage>
        <taxon>Bacteria</taxon>
        <taxon>Bacillati</taxon>
        <taxon>Actinomycetota</taxon>
        <taxon>Actinomycetes</taxon>
        <taxon>Streptosporangiales</taxon>
        <taxon>Streptosporangiaceae</taxon>
        <taxon>Sinosporangium</taxon>
    </lineage>
</organism>
<dbReference type="GO" id="GO:0008703">
    <property type="term" value="F:5-amino-6-(5-phosphoribosylamino)uracil reductase activity"/>
    <property type="evidence" value="ECO:0007669"/>
    <property type="project" value="InterPro"/>
</dbReference>
<dbReference type="PANTHER" id="PTHR38011:SF11">
    <property type="entry name" value="2,5-DIAMINO-6-RIBOSYLAMINO-4(3H)-PYRIMIDINONE 5'-PHOSPHATE REDUCTASE"/>
    <property type="match status" value="1"/>
</dbReference>
<dbReference type="SUPFAM" id="SSF53597">
    <property type="entry name" value="Dihydrofolate reductase-like"/>
    <property type="match status" value="1"/>
</dbReference>
<dbReference type="Gene3D" id="3.40.430.10">
    <property type="entry name" value="Dihydrofolate Reductase, subunit A"/>
    <property type="match status" value="1"/>
</dbReference>
<proteinExistence type="predicted"/>
<dbReference type="AlphaFoldDB" id="A0A919RIG5"/>
<evidence type="ECO:0000313" key="2">
    <source>
        <dbReference type="EMBL" id="GII94423.1"/>
    </source>
</evidence>